<reference evidence="5 6" key="1">
    <citation type="submission" date="2014-06" db="EMBL/GenBank/DDBJ databases">
        <authorList>
            <person name="Swart Estienne"/>
        </authorList>
    </citation>
    <scope>NUCLEOTIDE SEQUENCE [LARGE SCALE GENOMIC DNA]</scope>
    <source>
        <strain evidence="5 6">130c</strain>
    </source>
</reference>
<accession>A0A078AF25</accession>
<dbReference type="InterPro" id="IPR023780">
    <property type="entry name" value="Chromo_domain"/>
</dbReference>
<dbReference type="InterPro" id="IPR016197">
    <property type="entry name" value="Chromo-like_dom_sf"/>
</dbReference>
<dbReference type="InterPro" id="IPR051219">
    <property type="entry name" value="Heterochromatin_chromo-domain"/>
</dbReference>
<evidence type="ECO:0000313" key="5">
    <source>
        <dbReference type="EMBL" id="CDW80406.1"/>
    </source>
</evidence>
<dbReference type="AlphaFoldDB" id="A0A078AF25"/>
<dbReference type="OMA" id="DASENTW"/>
<dbReference type="SMART" id="SM00298">
    <property type="entry name" value="CHROMO"/>
    <property type="match status" value="1"/>
</dbReference>
<evidence type="ECO:0000256" key="3">
    <source>
        <dbReference type="SAM" id="MobiDB-lite"/>
    </source>
</evidence>
<dbReference type="CDD" id="cd00034">
    <property type="entry name" value="CSD"/>
    <property type="match status" value="1"/>
</dbReference>
<dbReference type="GO" id="GO:0005634">
    <property type="term" value="C:nucleus"/>
    <property type="evidence" value="ECO:0007669"/>
    <property type="project" value="UniProtKB-SubCell"/>
</dbReference>
<keyword evidence="2" id="KW-0539">Nucleus</keyword>
<comment type="subcellular location">
    <subcellularLocation>
        <location evidence="1">Nucleus</location>
    </subcellularLocation>
</comment>
<feature type="region of interest" description="Disordered" evidence="3">
    <location>
        <begin position="82"/>
        <end position="170"/>
    </location>
</feature>
<dbReference type="Proteomes" id="UP000039865">
    <property type="component" value="Unassembled WGS sequence"/>
</dbReference>
<dbReference type="EMBL" id="CCKQ01008938">
    <property type="protein sequence ID" value="CDW80406.1"/>
    <property type="molecule type" value="Genomic_DNA"/>
</dbReference>
<feature type="region of interest" description="Disordered" evidence="3">
    <location>
        <begin position="308"/>
        <end position="425"/>
    </location>
</feature>
<evidence type="ECO:0000313" key="6">
    <source>
        <dbReference type="Proteomes" id="UP000039865"/>
    </source>
</evidence>
<dbReference type="InParanoid" id="A0A078AF25"/>
<organism evidence="5 6">
    <name type="scientific">Stylonychia lemnae</name>
    <name type="common">Ciliate</name>
    <dbReference type="NCBI Taxonomy" id="5949"/>
    <lineage>
        <taxon>Eukaryota</taxon>
        <taxon>Sar</taxon>
        <taxon>Alveolata</taxon>
        <taxon>Ciliophora</taxon>
        <taxon>Intramacronucleata</taxon>
        <taxon>Spirotrichea</taxon>
        <taxon>Stichotrichia</taxon>
        <taxon>Sporadotrichida</taxon>
        <taxon>Oxytrichidae</taxon>
        <taxon>Stylonychinae</taxon>
        <taxon>Stylonychia</taxon>
    </lineage>
</organism>
<feature type="compositionally biased region" description="Low complexity" evidence="3">
    <location>
        <begin position="391"/>
        <end position="411"/>
    </location>
</feature>
<dbReference type="Pfam" id="PF00385">
    <property type="entry name" value="Chromo"/>
    <property type="match status" value="1"/>
</dbReference>
<dbReference type="SUPFAM" id="SSF54160">
    <property type="entry name" value="Chromo domain-like"/>
    <property type="match status" value="1"/>
</dbReference>
<feature type="compositionally biased region" description="Polar residues" evidence="3">
    <location>
        <begin position="329"/>
        <end position="339"/>
    </location>
</feature>
<feature type="compositionally biased region" description="Low complexity" evidence="3">
    <location>
        <begin position="237"/>
        <end position="249"/>
    </location>
</feature>
<feature type="compositionally biased region" description="Polar residues" evidence="3">
    <location>
        <begin position="106"/>
        <end position="132"/>
    </location>
</feature>
<feature type="compositionally biased region" description="Polar residues" evidence="3">
    <location>
        <begin position="358"/>
        <end position="390"/>
    </location>
</feature>
<evidence type="ECO:0000256" key="2">
    <source>
        <dbReference type="ARBA" id="ARBA00023242"/>
    </source>
</evidence>
<feature type="compositionally biased region" description="Polar residues" evidence="3">
    <location>
        <begin position="310"/>
        <end position="320"/>
    </location>
</feature>
<name>A0A078AF25_STYLE</name>
<feature type="domain" description="Chromo" evidence="4">
    <location>
        <begin position="6"/>
        <end position="58"/>
    </location>
</feature>
<gene>
    <name evidence="5" type="primary">Contig3006.g3212</name>
    <name evidence="5" type="ORF">STYLEM_9404</name>
</gene>
<proteinExistence type="predicted"/>
<dbReference type="PANTHER" id="PTHR22812">
    <property type="entry name" value="CHROMOBOX PROTEIN"/>
    <property type="match status" value="1"/>
</dbReference>
<dbReference type="InterPro" id="IPR000953">
    <property type="entry name" value="Chromo/chromo_shadow_dom"/>
</dbReference>
<dbReference type="PROSITE" id="PS50013">
    <property type="entry name" value="CHROMO_2"/>
    <property type="match status" value="1"/>
</dbReference>
<keyword evidence="6" id="KW-1185">Reference proteome</keyword>
<dbReference type="OrthoDB" id="1918685at2759"/>
<protein>
    <recommendedName>
        <fullName evidence="4">Chromo domain-containing protein</fullName>
    </recommendedName>
</protein>
<dbReference type="Gene3D" id="2.40.50.40">
    <property type="match status" value="1"/>
</dbReference>
<feature type="compositionally biased region" description="Basic and acidic residues" evidence="3">
    <location>
        <begin position="415"/>
        <end position="425"/>
    </location>
</feature>
<evidence type="ECO:0000259" key="4">
    <source>
        <dbReference type="PROSITE" id="PS50013"/>
    </source>
</evidence>
<feature type="region of interest" description="Disordered" evidence="3">
    <location>
        <begin position="237"/>
        <end position="256"/>
    </location>
</feature>
<evidence type="ECO:0000256" key="1">
    <source>
        <dbReference type="ARBA" id="ARBA00004123"/>
    </source>
</evidence>
<dbReference type="CDD" id="cd00024">
    <property type="entry name" value="CD_CSD"/>
    <property type="match status" value="1"/>
</dbReference>
<feature type="compositionally biased region" description="Basic and acidic residues" evidence="3">
    <location>
        <begin position="146"/>
        <end position="170"/>
    </location>
</feature>
<sequence>MNESKFDVEKIVEHREVNKRIELHIKWLDYDASENTWEPMTTDLYEDLTQMIDSYFKKLSYRVIKKKGSRGALTIEKIKDNGQTDDECERDQKASQSKGKGRPRGKNSQAVSKSTTPKARSKKNTPCQTQQHSQKDQKTPVQGKSKKNEKSFASRPETDNEQEEEKKNEKDQRVFGVLEIEFQQTEIDHKKIQQTQYLDIELKKRMMQDDAAIQGRASHIDSKFMQIKPKPNAIFQNEKQQQSNHQQSKQDQKISNMGSEQIIQKGNDSKTYFEDPRVNIIQNITQPVSKPLNSPKKQSSMIMPIHEKQSSVNQQFQFQPSKDKDLQNRDLQLNSSLNKQRPRSPFDNKDQRYLPQSRDYNQKTGNFQNQYHQQPSINSNYHQNQNANPKFNQYQNDKNNNNRFNHGFQQNDNKSPYHDQVKHPKDQKDYKTYLREQGNQKNIQTLNQQKITQPALNVELQKGITAQNSDQNPHQQLDIAVTNPENHEITLLNNCFNPSPNLAKYTSQQINENINSDVYKNQLINGQNNQQALRLITQGVQTDYEKVKVIENIEEKMEIEPFSFILIDFEKSMNTRKENGSHCWTERPGSPFRHSDIPEKIVSINEDGGNIYYLMTWRANEGQREKLTPSWVNDFIVKLQWPMLISNYLEELYLERKDACDEMILV</sequence>